<dbReference type="EMBL" id="JAQQWP010000001">
    <property type="protein sequence ID" value="KAK8131918.1"/>
    <property type="molecule type" value="Genomic_DNA"/>
</dbReference>
<evidence type="ECO:0000313" key="4">
    <source>
        <dbReference type="Proteomes" id="UP001392437"/>
    </source>
</evidence>
<protein>
    <recommendedName>
        <fullName evidence="2">Nephrocystin 3-like N-terminal domain-containing protein</fullName>
    </recommendedName>
</protein>
<evidence type="ECO:0000256" key="1">
    <source>
        <dbReference type="ARBA" id="ARBA00022737"/>
    </source>
</evidence>
<dbReference type="Pfam" id="PF24883">
    <property type="entry name" value="NPHP3_N"/>
    <property type="match status" value="1"/>
</dbReference>
<keyword evidence="4" id="KW-1185">Reference proteome</keyword>
<dbReference type="InterPro" id="IPR056884">
    <property type="entry name" value="NPHP3-like_N"/>
</dbReference>
<reference evidence="3 4" key="1">
    <citation type="submission" date="2023-01" db="EMBL/GenBank/DDBJ databases">
        <title>Analysis of 21 Apiospora genomes using comparative genomics revels a genus with tremendous synthesis potential of carbohydrate active enzymes and secondary metabolites.</title>
        <authorList>
            <person name="Sorensen T."/>
        </authorList>
    </citation>
    <scope>NUCLEOTIDE SEQUENCE [LARGE SCALE GENOMIC DNA]</scope>
    <source>
        <strain evidence="3 4">CBS 117206</strain>
    </source>
</reference>
<keyword evidence="1" id="KW-0677">Repeat</keyword>
<dbReference type="Gene3D" id="3.40.50.300">
    <property type="entry name" value="P-loop containing nucleotide triphosphate hydrolases"/>
    <property type="match status" value="1"/>
</dbReference>
<accession>A0AAW0RAU6</accession>
<gene>
    <name evidence="3" type="ORF">PG999_000091</name>
</gene>
<evidence type="ECO:0000259" key="2">
    <source>
        <dbReference type="Pfam" id="PF24883"/>
    </source>
</evidence>
<dbReference type="InterPro" id="IPR036770">
    <property type="entry name" value="Ankyrin_rpt-contain_sf"/>
</dbReference>
<comment type="caution">
    <text evidence="3">The sequence shown here is derived from an EMBL/GenBank/DDBJ whole genome shotgun (WGS) entry which is preliminary data.</text>
</comment>
<dbReference type="AlphaFoldDB" id="A0AAW0RAU6"/>
<dbReference type="SUPFAM" id="SSF48403">
    <property type="entry name" value="Ankyrin repeat"/>
    <property type="match status" value="1"/>
</dbReference>
<dbReference type="PANTHER" id="PTHR10039:SF10">
    <property type="entry name" value="NACHT DOMAIN-CONTAINING PROTEIN"/>
    <property type="match status" value="1"/>
</dbReference>
<name>A0AAW0RAU6_9PEZI</name>
<evidence type="ECO:0000313" key="3">
    <source>
        <dbReference type="EMBL" id="KAK8131918.1"/>
    </source>
</evidence>
<dbReference type="InterPro" id="IPR027417">
    <property type="entry name" value="P-loop_NTPase"/>
</dbReference>
<dbReference type="Proteomes" id="UP001392437">
    <property type="component" value="Unassembled WGS sequence"/>
</dbReference>
<sequence length="1211" mass="135904">MSKALVFAGPLKPEVKLGVALSEFSQALDEKYRQRFVALRGSSSEPLNPGEVIRVTEELNQEGARFHRTWRPYSTRLCAFLHRIQIFASIGDVCIGGAQNLIASGVWCAIRVCLESTIGFLTYFDKLSAILLSLGTSWALHQDFTALFPRSRDLQAYTSSYVTAVVQLCKKAVVFSRQSAFKQFTASLTKSFEHEFDPLISELNQWGKLIEQRCYLLAAEHLVRADENAVERMKALAHSLSSTSKTQQRFLLKQAVLRSLLSNQNSFETQWRCQRRKGTCSWLLEHPEYKQWKQKKQSCTLWLEGRMGSGKSVALANIVADVSLSHPCAYIFCSSKVSRTAQDILGCIAYHFARRIPADDQLWDQVVSKEDAGLLSVSEIEDLILRATRTEDTIFIVIDALGECDPDEIKDISNFLAQLMKERVVLRVYISMDNESRWGEIEEFIAAEIERKTIGMTLDEDLKRSMKEQLTAGAQGMYLWVSLQLEALLPERPVTTTNVNDIYAILCHLPASLPEAFDQALSRITDKRYGNIPFKLVTAAKRPLTLDEFQLALTVIPGDTDWDESKLPSDPLTVVHCCGGSLLEVDEESQTVHFIHHSAMVHLVSKSSRLDTRTLHFKLDEADTYMGAVCVTFLNCEIPDQRISQRPQFISGVETTQKILDSSFRSSQLWAHVARHIGLRPKGKLAADLDIGTMLYGIRPQPPHQSLSKCLFSYAHTHWLEQTSFFHPDMSTVWDLLTRILKGGLEHVELPWNPTTMAGFLDWAFNHKHHALIIYYLREESVLRQGDLIDLNRRLWPGNWQLEPNSAWFNDALARVICAFQSDLQEAPFHFLLQVGADPNVPHSELDRTPLELIVDKVPEVSRTEISDNRASHHRFLCQFLSQPLVLQSLRGPVSSTLLAETLRKGFLDAALLMARHLGVEAPIHQDRDSSLAIAVDRGQALLVGELLNCGFSPVASRLQDITALELALDRHDGDMFVSLLRWTERNAAYAFDAMRLHGSFGLLHRAVVSGQPKMLEQMLKRGFNPSVKWPMDMATTTYETPIVAAIRLNRLKELGLLVKHYLAAHRYVLRAPVAPDMGANPNIASARGETPLLQAMLAYSTSLSSTLLHNVIRPLLQHGAKASITVSSSTSVMSMAVRCQSTEALETLLQFGGDPNERLQGSTATQTLLNIAMEAKNNEAVRLLVQYGARDERANWAAGEGGTRRRRQSG</sequence>
<feature type="domain" description="Nephrocystin 3-like N-terminal" evidence="2">
    <location>
        <begin position="278"/>
        <end position="430"/>
    </location>
</feature>
<dbReference type="SMART" id="SM00248">
    <property type="entry name" value="ANK"/>
    <property type="match status" value="5"/>
</dbReference>
<dbReference type="InterPro" id="IPR002110">
    <property type="entry name" value="Ankyrin_rpt"/>
</dbReference>
<dbReference type="PANTHER" id="PTHR10039">
    <property type="entry name" value="AMELOGENIN"/>
    <property type="match status" value="1"/>
</dbReference>
<organism evidence="3 4">
    <name type="scientific">Apiospora kogelbergensis</name>
    <dbReference type="NCBI Taxonomy" id="1337665"/>
    <lineage>
        <taxon>Eukaryota</taxon>
        <taxon>Fungi</taxon>
        <taxon>Dikarya</taxon>
        <taxon>Ascomycota</taxon>
        <taxon>Pezizomycotina</taxon>
        <taxon>Sordariomycetes</taxon>
        <taxon>Xylariomycetidae</taxon>
        <taxon>Amphisphaeriales</taxon>
        <taxon>Apiosporaceae</taxon>
        <taxon>Apiospora</taxon>
    </lineage>
</organism>
<dbReference type="Gene3D" id="1.25.40.20">
    <property type="entry name" value="Ankyrin repeat-containing domain"/>
    <property type="match status" value="1"/>
</dbReference>
<proteinExistence type="predicted"/>